<dbReference type="PANTHER" id="PTHR13316">
    <property type="entry name" value="ZINC FINGER, CCHC DOMAIN CONTAINING 8"/>
    <property type="match status" value="1"/>
</dbReference>
<dbReference type="GO" id="GO:0071013">
    <property type="term" value="C:catalytic step 2 spliceosome"/>
    <property type="evidence" value="ECO:0007669"/>
    <property type="project" value="TreeGrafter"/>
</dbReference>
<gene>
    <name evidence="8" type="ORF">CBOVIS_LOCUS5785</name>
</gene>
<dbReference type="EMBL" id="CADEPM010000003">
    <property type="protein sequence ID" value="CAB3403288.1"/>
    <property type="molecule type" value="Genomic_DNA"/>
</dbReference>
<dbReference type="InterPro" id="IPR006568">
    <property type="entry name" value="PSP_pro-rich"/>
</dbReference>
<keyword evidence="3" id="KW-0863">Zinc-finger</keyword>
<evidence type="ECO:0000256" key="5">
    <source>
        <dbReference type="ARBA" id="ARBA00023242"/>
    </source>
</evidence>
<evidence type="ECO:0000256" key="3">
    <source>
        <dbReference type="ARBA" id="ARBA00022771"/>
    </source>
</evidence>
<dbReference type="SMART" id="SM00581">
    <property type="entry name" value="PSP"/>
    <property type="match status" value="1"/>
</dbReference>
<feature type="domain" description="PSP proline-rich" evidence="7">
    <location>
        <begin position="154"/>
        <end position="211"/>
    </location>
</feature>
<evidence type="ECO:0000256" key="4">
    <source>
        <dbReference type="ARBA" id="ARBA00022833"/>
    </source>
</evidence>
<evidence type="ECO:0000313" key="8">
    <source>
        <dbReference type="EMBL" id="CAB3403288.1"/>
    </source>
</evidence>
<accession>A0A8S1EHR6</accession>
<dbReference type="OrthoDB" id="8026949at2759"/>
<organism evidence="8 9">
    <name type="scientific">Caenorhabditis bovis</name>
    <dbReference type="NCBI Taxonomy" id="2654633"/>
    <lineage>
        <taxon>Eukaryota</taxon>
        <taxon>Metazoa</taxon>
        <taxon>Ecdysozoa</taxon>
        <taxon>Nematoda</taxon>
        <taxon>Chromadorea</taxon>
        <taxon>Rhabditida</taxon>
        <taxon>Rhabditina</taxon>
        <taxon>Rhabditomorpha</taxon>
        <taxon>Rhabditoidea</taxon>
        <taxon>Rhabditidae</taxon>
        <taxon>Peloderinae</taxon>
        <taxon>Caenorhabditis</taxon>
    </lineage>
</organism>
<dbReference type="InterPro" id="IPR052115">
    <property type="entry name" value="NEXT_complex_subunit_ZCCHC8"/>
</dbReference>
<keyword evidence="4" id="KW-0862">Zinc</keyword>
<dbReference type="AlphaFoldDB" id="A0A8S1EHR6"/>
<keyword evidence="2" id="KW-0479">Metal-binding</keyword>
<comment type="subcellular location">
    <subcellularLocation>
        <location evidence="1">Nucleus</location>
    </subcellularLocation>
</comment>
<sequence length="420" mass="48564">MIVNGNGRRKAKRRVSVKKNEQSLSTKRRRTNSCLIVENDVMKGTETVFEDYVIDRTESLHIDENLENEDSGVKPTSSWAERMQSSLLGEAKDLNENSKKKKFKKICFNCRGEHNISDCPRPKSAKRIQQNRLEITEDLRRRHSQYGRYTDKHIGKFTPGSISTTLREALGIGENEIPEYIYRMRHMGFVKGYPPGYLKKTMKFNGNQILKIFDSHESHNDHDDMEKPEIDKSKMICYQGFNGSVDGLIDRENFKVPPFHVFCEIYEKELIGSYMKDRRAKMKKQRKSKKKINLKNDADDDVIIIDDEVNDLKIEYKTPNEESSVQILEASKAENEPKVEKGESLFQSIGTPVLSRRDDSGEWKLSKLPSVDAFSVGIQPFEAKEECVKTGLFKKLMEKLKIGREEPEIEIIDEKLAKNR</sequence>
<dbReference type="PANTHER" id="PTHR13316:SF0">
    <property type="entry name" value="ZINC FINGER CCHC DOMAIN-CONTAINING PROTEIN 8"/>
    <property type="match status" value="1"/>
</dbReference>
<name>A0A8S1EHR6_9PELO</name>
<keyword evidence="9" id="KW-1185">Reference proteome</keyword>
<evidence type="ECO:0000256" key="2">
    <source>
        <dbReference type="ARBA" id="ARBA00022723"/>
    </source>
</evidence>
<dbReference type="GO" id="GO:0003723">
    <property type="term" value="F:RNA binding"/>
    <property type="evidence" value="ECO:0007669"/>
    <property type="project" value="TreeGrafter"/>
</dbReference>
<evidence type="ECO:0000259" key="7">
    <source>
        <dbReference type="SMART" id="SM00581"/>
    </source>
</evidence>
<dbReference type="Proteomes" id="UP000494206">
    <property type="component" value="Unassembled WGS sequence"/>
</dbReference>
<evidence type="ECO:0000256" key="6">
    <source>
        <dbReference type="SAM" id="MobiDB-lite"/>
    </source>
</evidence>
<evidence type="ECO:0000313" key="9">
    <source>
        <dbReference type="Proteomes" id="UP000494206"/>
    </source>
</evidence>
<feature type="compositionally biased region" description="Basic residues" evidence="6">
    <location>
        <begin position="7"/>
        <end position="17"/>
    </location>
</feature>
<protein>
    <recommendedName>
        <fullName evidence="7">PSP proline-rich domain-containing protein</fullName>
    </recommendedName>
</protein>
<evidence type="ECO:0000256" key="1">
    <source>
        <dbReference type="ARBA" id="ARBA00004123"/>
    </source>
</evidence>
<dbReference type="GO" id="GO:0008270">
    <property type="term" value="F:zinc ion binding"/>
    <property type="evidence" value="ECO:0007669"/>
    <property type="project" value="UniProtKB-KW"/>
</dbReference>
<proteinExistence type="predicted"/>
<feature type="region of interest" description="Disordered" evidence="6">
    <location>
        <begin position="1"/>
        <end position="28"/>
    </location>
</feature>
<keyword evidence="5" id="KW-0539">Nucleus</keyword>
<reference evidence="8 9" key="1">
    <citation type="submission" date="2020-04" db="EMBL/GenBank/DDBJ databases">
        <authorList>
            <person name="Laetsch R D."/>
            <person name="Stevens L."/>
            <person name="Kumar S."/>
            <person name="Blaxter L. M."/>
        </authorList>
    </citation>
    <scope>NUCLEOTIDE SEQUENCE [LARGE SCALE GENOMIC DNA]</scope>
</reference>
<dbReference type="Pfam" id="PF04046">
    <property type="entry name" value="PSP"/>
    <property type="match status" value="1"/>
</dbReference>
<comment type="caution">
    <text evidence="8">The sequence shown here is derived from an EMBL/GenBank/DDBJ whole genome shotgun (WGS) entry which is preliminary data.</text>
</comment>